<feature type="transmembrane region" description="Helical" evidence="9">
    <location>
        <begin position="133"/>
        <end position="154"/>
    </location>
</feature>
<dbReference type="HAMAP" id="MF_00161">
    <property type="entry name" value="LspA"/>
    <property type="match status" value="1"/>
</dbReference>
<feature type="active site" evidence="9">
    <location>
        <position position="142"/>
    </location>
</feature>
<comment type="caution">
    <text evidence="12">The sequence shown here is derived from an EMBL/GenBank/DDBJ whole genome shotgun (WGS) entry which is preliminary data.</text>
</comment>
<dbReference type="EMBL" id="JSZA02000083">
    <property type="protein sequence ID" value="KHD07293.1"/>
    <property type="molecule type" value="Genomic_DNA"/>
</dbReference>
<keyword evidence="5 9" id="KW-0064">Aspartyl protease</keyword>
<feature type="active site" evidence="9">
    <location>
        <position position="123"/>
    </location>
</feature>
<dbReference type="Pfam" id="PF01252">
    <property type="entry name" value="Peptidase_A8"/>
    <property type="match status" value="1"/>
</dbReference>
<dbReference type="PRINTS" id="PR00781">
    <property type="entry name" value="LIPOSIGPTASE"/>
</dbReference>
<comment type="catalytic activity">
    <reaction evidence="9 10">
        <text>Release of signal peptides from bacterial membrane prolipoproteins. Hydrolyzes -Xaa-Yaa-Zaa-|-(S,diacylglyceryl)Cys-, in which Xaa is hydrophobic (preferably Leu), and Yaa (Ala or Ser) and Zaa (Gly or Ala) have small, neutral side chains.</text>
        <dbReference type="EC" id="3.4.23.36"/>
    </reaction>
</comment>
<evidence type="ECO:0000256" key="6">
    <source>
        <dbReference type="ARBA" id="ARBA00022801"/>
    </source>
</evidence>
<comment type="subcellular location">
    <subcellularLocation>
        <location evidence="9">Cell membrane</location>
        <topology evidence="9">Multi-pass membrane protein</topology>
    </subcellularLocation>
</comment>
<dbReference type="GO" id="GO:0005886">
    <property type="term" value="C:plasma membrane"/>
    <property type="evidence" value="ECO:0007669"/>
    <property type="project" value="UniProtKB-SubCell"/>
</dbReference>
<evidence type="ECO:0000256" key="10">
    <source>
        <dbReference type="RuleBase" id="RU000594"/>
    </source>
</evidence>
<evidence type="ECO:0000256" key="8">
    <source>
        <dbReference type="ARBA" id="ARBA00023136"/>
    </source>
</evidence>
<dbReference type="PANTHER" id="PTHR33695">
    <property type="entry name" value="LIPOPROTEIN SIGNAL PEPTIDASE"/>
    <property type="match status" value="1"/>
</dbReference>
<accession>A0A0A6P993</accession>
<feature type="transmembrane region" description="Helical" evidence="9">
    <location>
        <begin position="12"/>
        <end position="30"/>
    </location>
</feature>
<name>A0A0A6P993_9GAMM</name>
<feature type="transmembrane region" description="Helical" evidence="9">
    <location>
        <begin position="96"/>
        <end position="113"/>
    </location>
</feature>
<protein>
    <recommendedName>
        <fullName evidence="9">Lipoprotein signal peptidase</fullName>
        <ecNumber evidence="9">3.4.23.36</ecNumber>
    </recommendedName>
    <alternativeName>
        <fullName evidence="9">Prolipoprotein signal peptidase</fullName>
    </alternativeName>
    <alternativeName>
        <fullName evidence="9">Signal peptidase II</fullName>
        <shortName evidence="9">SPase II</shortName>
    </alternativeName>
</protein>
<evidence type="ECO:0000256" key="2">
    <source>
        <dbReference type="ARBA" id="ARBA00022475"/>
    </source>
</evidence>
<dbReference type="UniPathway" id="UPA00665"/>
<evidence type="ECO:0000313" key="13">
    <source>
        <dbReference type="Proteomes" id="UP000030428"/>
    </source>
</evidence>
<evidence type="ECO:0000256" key="3">
    <source>
        <dbReference type="ARBA" id="ARBA00022670"/>
    </source>
</evidence>
<feature type="transmembrane region" description="Helical" evidence="9">
    <location>
        <begin position="42"/>
        <end position="61"/>
    </location>
</feature>
<dbReference type="GO" id="GO:0006508">
    <property type="term" value="P:proteolysis"/>
    <property type="evidence" value="ECO:0007669"/>
    <property type="project" value="UniProtKB-KW"/>
</dbReference>
<comment type="function">
    <text evidence="9 10">This protein specifically catalyzes the removal of signal peptides from prolipoproteins.</text>
</comment>
<evidence type="ECO:0000313" key="12">
    <source>
        <dbReference type="EMBL" id="KHD07293.1"/>
    </source>
</evidence>
<dbReference type="InterPro" id="IPR001872">
    <property type="entry name" value="Peptidase_A8"/>
</dbReference>
<comment type="similarity">
    <text evidence="1 9 11">Belongs to the peptidase A8 family.</text>
</comment>
<dbReference type="NCBIfam" id="TIGR00077">
    <property type="entry name" value="lspA"/>
    <property type="match status" value="1"/>
</dbReference>
<gene>
    <name evidence="9" type="primary">lspA</name>
    <name evidence="12" type="ORF">PN36_19775</name>
</gene>
<evidence type="ECO:0000256" key="1">
    <source>
        <dbReference type="ARBA" id="ARBA00006139"/>
    </source>
</evidence>
<dbReference type="GO" id="GO:0004190">
    <property type="term" value="F:aspartic-type endopeptidase activity"/>
    <property type="evidence" value="ECO:0007669"/>
    <property type="project" value="UniProtKB-UniRule"/>
</dbReference>
<reference evidence="12 13" key="1">
    <citation type="journal article" date="2016" name="Front. Microbiol.">
        <title>Single-Cell (Meta-)Genomics of a Dimorphic Candidatus Thiomargarita nelsonii Reveals Genomic Plasticity.</title>
        <authorList>
            <person name="Flood B.E."/>
            <person name="Fliss P."/>
            <person name="Jones D.S."/>
            <person name="Dick G.J."/>
            <person name="Jain S."/>
            <person name="Kaster A.K."/>
            <person name="Winkel M."/>
            <person name="Mussmann M."/>
            <person name="Bailey J."/>
        </authorList>
    </citation>
    <scope>NUCLEOTIDE SEQUENCE [LARGE SCALE GENOMIC DNA]</scope>
    <source>
        <strain evidence="12">Hydrate Ridge</strain>
    </source>
</reference>
<keyword evidence="7 9" id="KW-1133">Transmembrane helix</keyword>
<evidence type="ECO:0000256" key="9">
    <source>
        <dbReference type="HAMAP-Rule" id="MF_00161"/>
    </source>
</evidence>
<keyword evidence="3 9" id="KW-0645">Protease</keyword>
<proteinExistence type="inferred from homology"/>
<sequence>MPEKSSEKALVWFWLSLLVVILDQVTKVWISANLALYQSIVVLPFFNLTLLHNEGAAWSILATAGGWQRWFLSGLAIVISGVLMIWLSRLKRQQRWLACALALILGGALGNVIDRVIYGYVVDFIDVYYNHEWHWPAFNIADSAISVGAVMLLIDAFRKPAD</sequence>
<evidence type="ECO:0000256" key="4">
    <source>
        <dbReference type="ARBA" id="ARBA00022692"/>
    </source>
</evidence>
<keyword evidence="4 9" id="KW-0812">Transmembrane</keyword>
<keyword evidence="6 9" id="KW-0378">Hydrolase</keyword>
<keyword evidence="2 9" id="KW-1003">Cell membrane</keyword>
<evidence type="ECO:0000256" key="11">
    <source>
        <dbReference type="RuleBase" id="RU004181"/>
    </source>
</evidence>
<keyword evidence="13" id="KW-1185">Reference proteome</keyword>
<evidence type="ECO:0000256" key="7">
    <source>
        <dbReference type="ARBA" id="ARBA00022989"/>
    </source>
</evidence>
<evidence type="ECO:0000256" key="5">
    <source>
        <dbReference type="ARBA" id="ARBA00022750"/>
    </source>
</evidence>
<organism evidence="12 13">
    <name type="scientific">Candidatus Thiomargarita nelsonii</name>
    <dbReference type="NCBI Taxonomy" id="1003181"/>
    <lineage>
        <taxon>Bacteria</taxon>
        <taxon>Pseudomonadati</taxon>
        <taxon>Pseudomonadota</taxon>
        <taxon>Gammaproteobacteria</taxon>
        <taxon>Thiotrichales</taxon>
        <taxon>Thiotrichaceae</taxon>
        <taxon>Thiomargarita</taxon>
    </lineage>
</organism>
<dbReference type="AlphaFoldDB" id="A0A0A6P993"/>
<dbReference type="EC" id="3.4.23.36" evidence="9"/>
<feature type="transmembrane region" description="Helical" evidence="9">
    <location>
        <begin position="67"/>
        <end position="87"/>
    </location>
</feature>
<comment type="pathway">
    <text evidence="9">Protein modification; lipoprotein biosynthesis (signal peptide cleavage).</text>
</comment>
<dbReference type="Proteomes" id="UP000030428">
    <property type="component" value="Unassembled WGS sequence"/>
</dbReference>
<dbReference type="PANTHER" id="PTHR33695:SF1">
    <property type="entry name" value="LIPOPROTEIN SIGNAL PEPTIDASE"/>
    <property type="match status" value="1"/>
</dbReference>
<keyword evidence="8 9" id="KW-0472">Membrane</keyword>
<dbReference type="PROSITE" id="PS00855">
    <property type="entry name" value="SPASE_II"/>
    <property type="match status" value="1"/>
</dbReference>